<comment type="caution">
    <text evidence="1">The sequence shown here is derived from an EMBL/GenBank/DDBJ whole genome shotgun (WGS) entry which is preliminary data.</text>
</comment>
<dbReference type="Proteomes" id="UP001439008">
    <property type="component" value="Unassembled WGS sequence"/>
</dbReference>
<dbReference type="SUPFAM" id="SSF53098">
    <property type="entry name" value="Ribonuclease H-like"/>
    <property type="match status" value="1"/>
</dbReference>
<gene>
    <name evidence="1" type="ORF">MHBO_005233</name>
</gene>
<reference evidence="1 2" key="1">
    <citation type="journal article" date="2024" name="BMC Biol.">
        <title>Comparative genomics of Ascetosporea gives new insight into the evolutionary basis for animal parasitism in Rhizaria.</title>
        <authorList>
            <person name="Hiltunen Thoren M."/>
            <person name="Onut-Brannstrom I."/>
            <person name="Alfjorden A."/>
            <person name="Peckova H."/>
            <person name="Swords F."/>
            <person name="Hooper C."/>
            <person name="Holzer A.S."/>
            <person name="Bass D."/>
            <person name="Burki F."/>
        </authorList>
    </citation>
    <scope>NUCLEOTIDE SEQUENCE [LARGE SCALE GENOMIC DNA]</scope>
    <source>
        <strain evidence="1">20-A016</strain>
    </source>
</reference>
<evidence type="ECO:0000313" key="2">
    <source>
        <dbReference type="Proteomes" id="UP001439008"/>
    </source>
</evidence>
<accession>A0ABV2AVC7</accession>
<proteinExistence type="predicted"/>
<protein>
    <recommendedName>
        <fullName evidence="3">Transposase IS4-like domain-containing protein</fullName>
    </recommendedName>
</protein>
<sequence length="129" mass="15353">MEGLKKNYLAFISNLDEDPEQIYLRYKGRWEIEECFDYLKNSLKVETPYQDSNEKIEAWAFINHISLIIFYNLINQIKEKDLSNKYTPEDIINISKNIYKIVLDDGQEIISETTQKEKDLFNELGLSFE</sequence>
<evidence type="ECO:0000313" key="1">
    <source>
        <dbReference type="EMBL" id="MES1923625.1"/>
    </source>
</evidence>
<organism evidence="1 2">
    <name type="scientific">Bonamia ostreae</name>
    <dbReference type="NCBI Taxonomy" id="126728"/>
    <lineage>
        <taxon>Eukaryota</taxon>
        <taxon>Sar</taxon>
        <taxon>Rhizaria</taxon>
        <taxon>Endomyxa</taxon>
        <taxon>Ascetosporea</taxon>
        <taxon>Haplosporida</taxon>
        <taxon>Bonamia</taxon>
    </lineage>
</organism>
<dbReference type="EMBL" id="JBDODL010007262">
    <property type="protein sequence ID" value="MES1923625.1"/>
    <property type="molecule type" value="Genomic_DNA"/>
</dbReference>
<keyword evidence="2" id="KW-1185">Reference proteome</keyword>
<dbReference type="InterPro" id="IPR012337">
    <property type="entry name" value="RNaseH-like_sf"/>
</dbReference>
<name>A0ABV2AVC7_9EUKA</name>
<evidence type="ECO:0008006" key="3">
    <source>
        <dbReference type="Google" id="ProtNLM"/>
    </source>
</evidence>